<name>A0A544W5Q5_9MYCO</name>
<dbReference type="InterPro" id="IPR017853">
    <property type="entry name" value="GH"/>
</dbReference>
<dbReference type="RefSeq" id="WP_142551046.1">
    <property type="nucleotide sequence ID" value="NZ_VIFX01000005.1"/>
</dbReference>
<dbReference type="SUPFAM" id="SSF51445">
    <property type="entry name" value="(Trans)glycosidases"/>
    <property type="match status" value="1"/>
</dbReference>
<evidence type="ECO:0000256" key="3">
    <source>
        <dbReference type="RuleBase" id="RU361153"/>
    </source>
</evidence>
<dbReference type="InterPro" id="IPR051923">
    <property type="entry name" value="Glycosyl_Hydrolase_39"/>
</dbReference>
<evidence type="ECO:0000256" key="2">
    <source>
        <dbReference type="ARBA" id="ARBA00023295"/>
    </source>
</evidence>
<gene>
    <name evidence="6" type="ORF">D8S82_05140</name>
</gene>
<dbReference type="InterPro" id="IPR001547">
    <property type="entry name" value="Glyco_hydro_5"/>
</dbReference>
<feature type="signal peptide" evidence="4">
    <location>
        <begin position="1"/>
        <end position="29"/>
    </location>
</feature>
<sequence>MPRARPPGPRRLGAALAVCVMLVAGCSPAEYASPRAVDPGISAAAPPIDQRPTTVGIADSDLLGLPRDQVVKAVGLMKQLGVTTVRLLIPWAAIQRTPDSYDWTMVDKTVDAVVAQRMSILATLNSPPEWAMVPGQPAIVGRPASPAAFGSFAGKVAEHFHGKVSAYEIWNEPNGAAFFAPAPDPAGYTELLKAAYPSIKAADPSAVVVAAGLGSVVDHSTITMDPVKFVSTMYASGAKDFFDALAFHPYQYTMKFSESVHPDAPINQLSGIRQLMLGNGDAQKRIWATEYGEPSSELGEAAQAEFLEDMLGKWRNLPYAGPVYVYTMRDRDSQSRAPDDTLGIFRSDGTAKPAERVVTSYFGMRGSRREGASPAPR</sequence>
<dbReference type="Pfam" id="PF00150">
    <property type="entry name" value="Cellulase"/>
    <property type="match status" value="1"/>
</dbReference>
<feature type="domain" description="Glycoside hydrolase family 5" evidence="5">
    <location>
        <begin position="76"/>
        <end position="296"/>
    </location>
</feature>
<dbReference type="PROSITE" id="PS51257">
    <property type="entry name" value="PROKAR_LIPOPROTEIN"/>
    <property type="match status" value="1"/>
</dbReference>
<keyword evidence="4" id="KW-0732">Signal</keyword>
<dbReference type="GO" id="GO:0004553">
    <property type="term" value="F:hydrolase activity, hydrolyzing O-glycosyl compounds"/>
    <property type="evidence" value="ECO:0007669"/>
    <property type="project" value="InterPro"/>
</dbReference>
<dbReference type="Gene3D" id="3.20.20.80">
    <property type="entry name" value="Glycosidases"/>
    <property type="match status" value="1"/>
</dbReference>
<dbReference type="GO" id="GO:0000272">
    <property type="term" value="P:polysaccharide catabolic process"/>
    <property type="evidence" value="ECO:0007669"/>
    <property type="project" value="InterPro"/>
</dbReference>
<evidence type="ECO:0000256" key="1">
    <source>
        <dbReference type="ARBA" id="ARBA00022801"/>
    </source>
</evidence>
<dbReference type="Proteomes" id="UP000315759">
    <property type="component" value="Unassembled WGS sequence"/>
</dbReference>
<keyword evidence="7" id="KW-1185">Reference proteome</keyword>
<evidence type="ECO:0000259" key="5">
    <source>
        <dbReference type="Pfam" id="PF00150"/>
    </source>
</evidence>
<reference evidence="6 7" key="1">
    <citation type="submission" date="2018-10" db="EMBL/GenBank/DDBJ databases">
        <title>Draft genome of Mycobacterium hodleri strain B.</title>
        <authorList>
            <person name="Amande T.J."/>
            <person name="Mcgenity T.J."/>
        </authorList>
    </citation>
    <scope>NUCLEOTIDE SEQUENCE [LARGE SCALE GENOMIC DNA]</scope>
    <source>
        <strain evidence="6 7">B</strain>
    </source>
</reference>
<comment type="caution">
    <text evidence="6">The sequence shown here is derived from an EMBL/GenBank/DDBJ whole genome shotgun (WGS) entry which is preliminary data.</text>
</comment>
<dbReference type="PANTHER" id="PTHR12631">
    <property type="entry name" value="ALPHA-L-IDURONIDASE"/>
    <property type="match status" value="1"/>
</dbReference>
<dbReference type="AlphaFoldDB" id="A0A544W5Q5"/>
<evidence type="ECO:0000313" key="6">
    <source>
        <dbReference type="EMBL" id="TQR87586.1"/>
    </source>
</evidence>
<keyword evidence="2 3" id="KW-0326">Glycosidase</keyword>
<organism evidence="6 7">
    <name type="scientific">Mycolicibacterium hodleri</name>
    <dbReference type="NCBI Taxonomy" id="49897"/>
    <lineage>
        <taxon>Bacteria</taxon>
        <taxon>Bacillati</taxon>
        <taxon>Actinomycetota</taxon>
        <taxon>Actinomycetes</taxon>
        <taxon>Mycobacteriales</taxon>
        <taxon>Mycobacteriaceae</taxon>
        <taxon>Mycolicibacterium</taxon>
    </lineage>
</organism>
<protein>
    <submittedName>
        <fullName evidence="6">Cellulase family glycosylhydrolase</fullName>
    </submittedName>
</protein>
<keyword evidence="1 3" id="KW-0378">Hydrolase</keyword>
<evidence type="ECO:0000313" key="7">
    <source>
        <dbReference type="Proteomes" id="UP000315759"/>
    </source>
</evidence>
<comment type="similarity">
    <text evidence="3">Belongs to the glycosyl hydrolase 5 (cellulase A) family.</text>
</comment>
<proteinExistence type="inferred from homology"/>
<dbReference type="PANTHER" id="PTHR12631:SF10">
    <property type="entry name" value="BETA-XYLOSIDASE-LIKE PROTEIN-RELATED"/>
    <property type="match status" value="1"/>
</dbReference>
<accession>A0A544W5Q5</accession>
<dbReference type="EMBL" id="VIFX01000005">
    <property type="protein sequence ID" value="TQR87586.1"/>
    <property type="molecule type" value="Genomic_DNA"/>
</dbReference>
<feature type="chain" id="PRO_5038656411" evidence="4">
    <location>
        <begin position="30"/>
        <end position="377"/>
    </location>
</feature>
<evidence type="ECO:0000256" key="4">
    <source>
        <dbReference type="SAM" id="SignalP"/>
    </source>
</evidence>